<comment type="caution">
    <text evidence="1">The sequence shown here is derived from an EMBL/GenBank/DDBJ whole genome shotgun (WGS) entry which is preliminary data.</text>
</comment>
<evidence type="ECO:0000313" key="1">
    <source>
        <dbReference type="EMBL" id="KAL3801428.1"/>
    </source>
</evidence>
<accession>A0ABD3QM73</accession>
<dbReference type="Proteomes" id="UP001516023">
    <property type="component" value="Unassembled WGS sequence"/>
</dbReference>
<dbReference type="AlphaFoldDB" id="A0ABD3QM73"/>
<keyword evidence="2" id="KW-1185">Reference proteome</keyword>
<proteinExistence type="predicted"/>
<sequence length="62" mass="6886">MRLIMQTCAQLEDSPFVSSADNELSEDASSSSSDVELFWSLYRDCSNSTKPNPKNTLPSKPE</sequence>
<protein>
    <submittedName>
        <fullName evidence="1">Uncharacterized protein</fullName>
    </submittedName>
</protein>
<organism evidence="1 2">
    <name type="scientific">Cyclotella cryptica</name>
    <dbReference type="NCBI Taxonomy" id="29204"/>
    <lineage>
        <taxon>Eukaryota</taxon>
        <taxon>Sar</taxon>
        <taxon>Stramenopiles</taxon>
        <taxon>Ochrophyta</taxon>
        <taxon>Bacillariophyta</taxon>
        <taxon>Coscinodiscophyceae</taxon>
        <taxon>Thalassiosirophycidae</taxon>
        <taxon>Stephanodiscales</taxon>
        <taxon>Stephanodiscaceae</taxon>
        <taxon>Cyclotella</taxon>
    </lineage>
</organism>
<reference evidence="1 2" key="1">
    <citation type="journal article" date="2020" name="G3 (Bethesda)">
        <title>Improved Reference Genome for Cyclotella cryptica CCMP332, a Model for Cell Wall Morphogenesis, Salinity Adaptation, and Lipid Production in Diatoms (Bacillariophyta).</title>
        <authorList>
            <person name="Roberts W.R."/>
            <person name="Downey K.M."/>
            <person name="Ruck E.C."/>
            <person name="Traller J.C."/>
            <person name="Alverson A.J."/>
        </authorList>
    </citation>
    <scope>NUCLEOTIDE SEQUENCE [LARGE SCALE GENOMIC DNA]</scope>
    <source>
        <strain evidence="1 2">CCMP332</strain>
    </source>
</reference>
<gene>
    <name evidence="1" type="ORF">HJC23_007038</name>
</gene>
<evidence type="ECO:0000313" key="2">
    <source>
        <dbReference type="Proteomes" id="UP001516023"/>
    </source>
</evidence>
<name>A0ABD3QM73_9STRA</name>
<dbReference type="EMBL" id="JABMIG020000027">
    <property type="protein sequence ID" value="KAL3801428.1"/>
    <property type="molecule type" value="Genomic_DNA"/>
</dbReference>